<protein>
    <submittedName>
        <fullName evidence="1">Uncharacterized protein</fullName>
    </submittedName>
</protein>
<proteinExistence type="predicted"/>
<dbReference type="HOGENOM" id="CLU_1263316_0_0_1"/>
<reference evidence="1" key="2">
    <citation type="submission" date="2018-05" db="EMBL/GenBank/DDBJ databases">
        <title>OpunRS2 (Oryza punctata Reference Sequence Version 2).</title>
        <authorList>
            <person name="Zhang J."/>
            <person name="Kudrna D."/>
            <person name="Lee S."/>
            <person name="Talag J."/>
            <person name="Welchert J."/>
            <person name="Wing R.A."/>
        </authorList>
    </citation>
    <scope>NUCLEOTIDE SEQUENCE [LARGE SCALE GENOMIC DNA]</scope>
</reference>
<dbReference type="AlphaFoldDB" id="A0A0E0K435"/>
<name>A0A0E0K435_ORYPU</name>
<evidence type="ECO:0000313" key="2">
    <source>
        <dbReference type="Proteomes" id="UP000026962"/>
    </source>
</evidence>
<dbReference type="Gramene" id="OPUNC02G26880.1">
    <property type="protein sequence ID" value="OPUNC02G26880.1"/>
    <property type="gene ID" value="OPUNC02G26880"/>
</dbReference>
<dbReference type="EnsemblPlants" id="OPUNC02G26880.1">
    <property type="protein sequence ID" value="OPUNC02G26880.1"/>
    <property type="gene ID" value="OPUNC02G26880"/>
</dbReference>
<reference evidence="1" key="1">
    <citation type="submission" date="2015-04" db="UniProtKB">
        <authorList>
            <consortium name="EnsemblPlants"/>
        </authorList>
    </citation>
    <scope>IDENTIFICATION</scope>
</reference>
<keyword evidence="2" id="KW-1185">Reference proteome</keyword>
<accession>A0A0E0K435</accession>
<dbReference type="InterPro" id="IPR034565">
    <property type="entry name" value="Put_cell_wall"/>
</dbReference>
<sequence>MSSRGLDPRPQFGRISLCPFYSHPSEGSGLWAAEAAAGGRALETFHEGTVLIPSLGRFELSSNYVPDITGVDHSVPAAEIGQFLPGVDDTWVPQPRVRGAQSLPDRLVFSLRPKPLTVVAGAAMFFSPAMTHCNLVPEWSTFSFFRFSRSSRCFRFATLFCRISSLSSATRAWYARFRDLSRTHCSSGVGFRDIARAEARRVRTSFQRHPETRSAMTSP</sequence>
<organism evidence="1">
    <name type="scientific">Oryza punctata</name>
    <name type="common">Red rice</name>
    <dbReference type="NCBI Taxonomy" id="4537"/>
    <lineage>
        <taxon>Eukaryota</taxon>
        <taxon>Viridiplantae</taxon>
        <taxon>Streptophyta</taxon>
        <taxon>Embryophyta</taxon>
        <taxon>Tracheophyta</taxon>
        <taxon>Spermatophyta</taxon>
        <taxon>Magnoliopsida</taxon>
        <taxon>Liliopsida</taxon>
        <taxon>Poales</taxon>
        <taxon>Poaceae</taxon>
        <taxon>BOP clade</taxon>
        <taxon>Oryzoideae</taxon>
        <taxon>Oryzeae</taxon>
        <taxon>Oryzinae</taxon>
        <taxon>Oryza</taxon>
    </lineage>
</organism>
<dbReference type="Proteomes" id="UP000026962">
    <property type="component" value="Chromosome 2"/>
</dbReference>
<dbReference type="PANTHER" id="PTHR36733:SF1">
    <property type="entry name" value="CELL WALL PROTEIN-RELATED"/>
    <property type="match status" value="1"/>
</dbReference>
<dbReference type="PANTHER" id="PTHR36733">
    <property type="entry name" value="CELL WALL PROTEIN-RELATED"/>
    <property type="match status" value="1"/>
</dbReference>
<evidence type="ECO:0000313" key="1">
    <source>
        <dbReference type="EnsemblPlants" id="OPUNC02G26880.1"/>
    </source>
</evidence>